<evidence type="ECO:0000256" key="2">
    <source>
        <dbReference type="SAM" id="Phobius"/>
    </source>
</evidence>
<gene>
    <name evidence="3" type="primary">pilV</name>
    <name evidence="3" type="ORF">EZM97_03450</name>
</gene>
<evidence type="ECO:0000313" key="4">
    <source>
        <dbReference type="Proteomes" id="UP000291822"/>
    </source>
</evidence>
<sequence>MLGKTMRMQSLQRGVSLIEVMVAVIVFSVGVLGIAMLQAKGSQFTKQSGARTVAILQARSLADAMRANPAGVWGVASQDLISGKNGDLSGSYYLYDGTTAPDPTTCNGVASCVAAKSDLLNWLAQLNAGAINAGSNSSVAQDSNTGTLTVKSSWSDLTPGSTSTSTESYQFDFQP</sequence>
<comment type="caution">
    <text evidence="3">The sequence shown here is derived from an EMBL/GenBank/DDBJ whole genome shotgun (WGS) entry which is preliminary data.</text>
</comment>
<dbReference type="InterPro" id="IPR012902">
    <property type="entry name" value="N_methyl_site"/>
</dbReference>
<keyword evidence="2" id="KW-1133">Transmembrane helix</keyword>
<organism evidence="3 4">
    <name type="scientific">Dyella soli</name>
    <dbReference type="NCBI Taxonomy" id="522319"/>
    <lineage>
        <taxon>Bacteria</taxon>
        <taxon>Pseudomonadati</taxon>
        <taxon>Pseudomonadota</taxon>
        <taxon>Gammaproteobacteria</taxon>
        <taxon>Lysobacterales</taxon>
        <taxon>Rhodanobacteraceae</taxon>
        <taxon>Dyella</taxon>
    </lineage>
</organism>
<evidence type="ECO:0000256" key="1">
    <source>
        <dbReference type="SAM" id="MobiDB-lite"/>
    </source>
</evidence>
<dbReference type="NCBIfam" id="TIGR02523">
    <property type="entry name" value="type_IV_pilV"/>
    <property type="match status" value="1"/>
</dbReference>
<proteinExistence type="predicted"/>
<dbReference type="Proteomes" id="UP000291822">
    <property type="component" value="Unassembled WGS sequence"/>
</dbReference>
<dbReference type="AlphaFoldDB" id="A0A4V2NM94"/>
<dbReference type="NCBIfam" id="TIGR02532">
    <property type="entry name" value="IV_pilin_GFxxxE"/>
    <property type="match status" value="1"/>
</dbReference>
<dbReference type="PROSITE" id="PS00409">
    <property type="entry name" value="PROKAR_NTER_METHYL"/>
    <property type="match status" value="1"/>
</dbReference>
<dbReference type="EMBL" id="SJTG01000001">
    <property type="protein sequence ID" value="TCI12417.1"/>
    <property type="molecule type" value="Genomic_DNA"/>
</dbReference>
<accession>A0A4V2NM94</accession>
<protein>
    <submittedName>
        <fullName evidence="3">Type IV pilus modification protein PilV</fullName>
    </submittedName>
</protein>
<feature type="transmembrane region" description="Helical" evidence="2">
    <location>
        <begin position="20"/>
        <end position="39"/>
    </location>
</feature>
<name>A0A4V2NM94_9GAMM</name>
<dbReference type="Pfam" id="PF07963">
    <property type="entry name" value="N_methyl"/>
    <property type="match status" value="1"/>
</dbReference>
<evidence type="ECO:0000313" key="3">
    <source>
        <dbReference type="EMBL" id="TCI12417.1"/>
    </source>
</evidence>
<dbReference type="InterPro" id="IPR013362">
    <property type="entry name" value="Pilus_4_PilV"/>
</dbReference>
<feature type="region of interest" description="Disordered" evidence="1">
    <location>
        <begin position="151"/>
        <end position="175"/>
    </location>
</feature>
<keyword evidence="2" id="KW-0472">Membrane</keyword>
<keyword evidence="2" id="KW-0812">Transmembrane</keyword>
<reference evidence="3 4" key="1">
    <citation type="submission" date="2019-02" db="EMBL/GenBank/DDBJ databases">
        <title>Dyella amyloliquefaciens sp. nov., isolated from forest soil.</title>
        <authorList>
            <person name="Gao Z.-H."/>
            <person name="Qiu L.-H."/>
        </authorList>
    </citation>
    <scope>NUCLEOTIDE SEQUENCE [LARGE SCALE GENOMIC DNA]</scope>
    <source>
        <strain evidence="3 4">KACC 12747</strain>
    </source>
</reference>
<keyword evidence="4" id="KW-1185">Reference proteome</keyword>